<proteinExistence type="predicted"/>
<feature type="domain" description="Arrestin C-terminal-like" evidence="2">
    <location>
        <begin position="160"/>
        <end position="295"/>
    </location>
</feature>
<dbReference type="Pfam" id="PF00339">
    <property type="entry name" value="Arrestin_N"/>
    <property type="match status" value="1"/>
</dbReference>
<dbReference type="Pfam" id="PF02752">
    <property type="entry name" value="Arrestin_C"/>
    <property type="match status" value="1"/>
</dbReference>
<dbReference type="InterPro" id="IPR011022">
    <property type="entry name" value="Arrestin_C-like"/>
</dbReference>
<dbReference type="PANTHER" id="PTHR11188">
    <property type="entry name" value="ARRESTIN DOMAIN CONTAINING PROTEIN"/>
    <property type="match status" value="1"/>
</dbReference>
<evidence type="ECO:0000259" key="2">
    <source>
        <dbReference type="Pfam" id="PF02752"/>
    </source>
</evidence>
<sequence>MGSTSRPLFKIQLEKSTYYKSLEGTSGVVVRGSLLFTPTFQIKVNRIFLRFQGKYVATSTRDIRKTEKSLIEKQWVFFSAGRRSQTINGGSYKYDFEITLSDEFPESCKLEYGSVQYKFKAVAETSLMFSNLKDEKEVFLRQNIGSWVDTIYQTEIHRNWRNALDINIRIPANQFKLGSVVPLAFQTRVSNDSARVVLVSCMLKEYVILRSPQAYGSSRPIIRDQDRKVGMAFAWCQRADNYENILVEIKIPANRCTYDCSNEYVSISHKLHIRVDIKRQGNIESISIPMPICIVPRTSCELGPAELEIEELPGYEMITSPPSYELATNHRSSFNDVNLHTVDLVPSFPPRYSVSECNISVH</sequence>
<feature type="domain" description="Arrestin-like N-terminal" evidence="1">
    <location>
        <begin position="27"/>
        <end position="131"/>
    </location>
</feature>
<accession>A0ABR2WJN7</accession>
<dbReference type="Gene3D" id="2.60.40.640">
    <property type="match status" value="1"/>
</dbReference>
<comment type="caution">
    <text evidence="3">The sequence shown here is derived from an EMBL/GenBank/DDBJ whole genome shotgun (WGS) entry which is preliminary data.</text>
</comment>
<evidence type="ECO:0008006" key="5">
    <source>
        <dbReference type="Google" id="ProtNLM"/>
    </source>
</evidence>
<evidence type="ECO:0000313" key="4">
    <source>
        <dbReference type="Proteomes" id="UP001479436"/>
    </source>
</evidence>
<dbReference type="EMBL" id="JASJQH010001276">
    <property type="protein sequence ID" value="KAK9761671.1"/>
    <property type="molecule type" value="Genomic_DNA"/>
</dbReference>
<protein>
    <recommendedName>
        <fullName evidence="5">Arrestin C-terminal-like domain-containing protein</fullName>
    </recommendedName>
</protein>
<organism evidence="3 4">
    <name type="scientific">Basidiobolus ranarum</name>
    <dbReference type="NCBI Taxonomy" id="34480"/>
    <lineage>
        <taxon>Eukaryota</taxon>
        <taxon>Fungi</taxon>
        <taxon>Fungi incertae sedis</taxon>
        <taxon>Zoopagomycota</taxon>
        <taxon>Entomophthoromycotina</taxon>
        <taxon>Basidiobolomycetes</taxon>
        <taxon>Basidiobolales</taxon>
        <taxon>Basidiobolaceae</taxon>
        <taxon>Basidiobolus</taxon>
    </lineage>
</organism>
<reference evidence="3 4" key="1">
    <citation type="submission" date="2023-04" db="EMBL/GenBank/DDBJ databases">
        <title>Genome of Basidiobolus ranarum AG-B5.</title>
        <authorList>
            <person name="Stajich J.E."/>
            <person name="Carter-House D."/>
            <person name="Gryganskyi A."/>
        </authorList>
    </citation>
    <scope>NUCLEOTIDE SEQUENCE [LARGE SCALE GENOMIC DNA]</scope>
    <source>
        <strain evidence="3 4">AG-B5</strain>
    </source>
</reference>
<dbReference type="InterPro" id="IPR050357">
    <property type="entry name" value="Arrestin_domain-protein"/>
</dbReference>
<gene>
    <name evidence="3" type="ORF">K7432_013259</name>
</gene>
<dbReference type="InterPro" id="IPR011021">
    <property type="entry name" value="Arrestin-like_N"/>
</dbReference>
<dbReference type="Proteomes" id="UP001479436">
    <property type="component" value="Unassembled WGS sequence"/>
</dbReference>
<dbReference type="InterPro" id="IPR014752">
    <property type="entry name" value="Arrestin-like_C"/>
</dbReference>
<evidence type="ECO:0000259" key="1">
    <source>
        <dbReference type="Pfam" id="PF00339"/>
    </source>
</evidence>
<name>A0ABR2WJN7_9FUNG</name>
<keyword evidence="4" id="KW-1185">Reference proteome</keyword>
<evidence type="ECO:0000313" key="3">
    <source>
        <dbReference type="EMBL" id="KAK9761671.1"/>
    </source>
</evidence>
<dbReference type="PANTHER" id="PTHR11188:SF17">
    <property type="entry name" value="FI21816P1"/>
    <property type="match status" value="1"/>
</dbReference>